<gene>
    <name evidence="3" type="ORF">ACJMK2_000545</name>
</gene>
<evidence type="ECO:0000259" key="2">
    <source>
        <dbReference type="PROSITE" id="PS50041"/>
    </source>
</evidence>
<dbReference type="EMBL" id="JBJQND010000001">
    <property type="protein sequence ID" value="KAL3888166.1"/>
    <property type="molecule type" value="Genomic_DNA"/>
</dbReference>
<protein>
    <recommendedName>
        <fullName evidence="2">C-type lectin domain-containing protein</fullName>
    </recommendedName>
</protein>
<accession>A0ABD3XRH4</accession>
<sequence length="235" mass="26979">MTRVFSLLSWMIFFTGNSLCVDILKSNYSVWEQDLDSVTNIDSSVSLWERQNCPKLYCALSCHRDSSCWSFFHHSSLGKCLASSSYKRGLPTDKAGQQGWTYYNRKQYCDEDYIFNQTLGLCYKLYSVSETFDNAMITCEAEGAKLMTIRNDAEFRFIKEVMTRGSAASIFIGLRAVGVSRDWMWWNGQAASYFNWGLNQPDNAGGIEACVEIVMNIYNDIPCSVLRYFVCQRFI</sequence>
<dbReference type="SUPFAM" id="SSF56436">
    <property type="entry name" value="C-type lectin-like"/>
    <property type="match status" value="1"/>
</dbReference>
<dbReference type="PANTHER" id="PTHR22803">
    <property type="entry name" value="MANNOSE, PHOSPHOLIPASE, LECTIN RECEPTOR RELATED"/>
    <property type="match status" value="1"/>
</dbReference>
<keyword evidence="4" id="KW-1185">Reference proteome</keyword>
<dbReference type="InterPro" id="IPR050111">
    <property type="entry name" value="C-type_lectin/snaclec_domain"/>
</dbReference>
<feature type="domain" description="C-type lectin" evidence="2">
    <location>
        <begin position="118"/>
        <end position="232"/>
    </location>
</feature>
<evidence type="ECO:0000313" key="4">
    <source>
        <dbReference type="Proteomes" id="UP001634394"/>
    </source>
</evidence>
<dbReference type="InterPro" id="IPR001304">
    <property type="entry name" value="C-type_lectin-like"/>
</dbReference>
<dbReference type="InterPro" id="IPR016187">
    <property type="entry name" value="CTDL_fold"/>
</dbReference>
<proteinExistence type="predicted"/>
<dbReference type="Pfam" id="PF00059">
    <property type="entry name" value="Lectin_C"/>
    <property type="match status" value="1"/>
</dbReference>
<dbReference type="InterPro" id="IPR016186">
    <property type="entry name" value="C-type_lectin-like/link_sf"/>
</dbReference>
<evidence type="ECO:0000313" key="3">
    <source>
        <dbReference type="EMBL" id="KAL3888166.1"/>
    </source>
</evidence>
<name>A0ABD3XRH4_SINWO</name>
<reference evidence="3 4" key="1">
    <citation type="submission" date="2024-11" db="EMBL/GenBank/DDBJ databases">
        <title>Chromosome-level genome assembly of the freshwater bivalve Anodonta woodiana.</title>
        <authorList>
            <person name="Chen X."/>
        </authorList>
    </citation>
    <scope>NUCLEOTIDE SEQUENCE [LARGE SCALE GENOMIC DNA]</scope>
    <source>
        <strain evidence="3">MN2024</strain>
        <tissue evidence="3">Gills</tissue>
    </source>
</reference>
<organism evidence="3 4">
    <name type="scientific">Sinanodonta woodiana</name>
    <name type="common">Chinese pond mussel</name>
    <name type="synonym">Anodonta woodiana</name>
    <dbReference type="NCBI Taxonomy" id="1069815"/>
    <lineage>
        <taxon>Eukaryota</taxon>
        <taxon>Metazoa</taxon>
        <taxon>Spiralia</taxon>
        <taxon>Lophotrochozoa</taxon>
        <taxon>Mollusca</taxon>
        <taxon>Bivalvia</taxon>
        <taxon>Autobranchia</taxon>
        <taxon>Heteroconchia</taxon>
        <taxon>Palaeoheterodonta</taxon>
        <taxon>Unionida</taxon>
        <taxon>Unionoidea</taxon>
        <taxon>Unionidae</taxon>
        <taxon>Unioninae</taxon>
        <taxon>Sinanodonta</taxon>
    </lineage>
</organism>
<feature type="signal peptide" evidence="1">
    <location>
        <begin position="1"/>
        <end position="20"/>
    </location>
</feature>
<evidence type="ECO:0000256" key="1">
    <source>
        <dbReference type="SAM" id="SignalP"/>
    </source>
</evidence>
<dbReference type="AlphaFoldDB" id="A0ABD3XRH4"/>
<dbReference type="SMART" id="SM00034">
    <property type="entry name" value="CLECT"/>
    <property type="match status" value="1"/>
</dbReference>
<dbReference type="PROSITE" id="PS50041">
    <property type="entry name" value="C_TYPE_LECTIN_2"/>
    <property type="match status" value="1"/>
</dbReference>
<dbReference type="CDD" id="cd00037">
    <property type="entry name" value="CLECT"/>
    <property type="match status" value="1"/>
</dbReference>
<feature type="chain" id="PRO_5044785295" description="C-type lectin domain-containing protein" evidence="1">
    <location>
        <begin position="21"/>
        <end position="235"/>
    </location>
</feature>
<comment type="caution">
    <text evidence="3">The sequence shown here is derived from an EMBL/GenBank/DDBJ whole genome shotgun (WGS) entry which is preliminary data.</text>
</comment>
<keyword evidence="1" id="KW-0732">Signal</keyword>
<dbReference type="Gene3D" id="3.10.100.10">
    <property type="entry name" value="Mannose-Binding Protein A, subunit A"/>
    <property type="match status" value="1"/>
</dbReference>
<dbReference type="Proteomes" id="UP001634394">
    <property type="component" value="Unassembled WGS sequence"/>
</dbReference>